<dbReference type="Proteomes" id="UP000198211">
    <property type="component" value="Unassembled WGS sequence"/>
</dbReference>
<comment type="caution">
    <text evidence="2">The sequence shown here is derived from an EMBL/GenBank/DDBJ whole genome shotgun (WGS) entry which is preliminary data.</text>
</comment>
<keyword evidence="3" id="KW-1185">Reference proteome</keyword>
<name>A0A225WLI8_9STRA</name>
<organism evidence="2 3">
    <name type="scientific">Phytophthora megakarya</name>
    <dbReference type="NCBI Taxonomy" id="4795"/>
    <lineage>
        <taxon>Eukaryota</taxon>
        <taxon>Sar</taxon>
        <taxon>Stramenopiles</taxon>
        <taxon>Oomycota</taxon>
        <taxon>Peronosporomycetes</taxon>
        <taxon>Peronosporales</taxon>
        <taxon>Peronosporaceae</taxon>
        <taxon>Phytophthora</taxon>
    </lineage>
</organism>
<feature type="compositionally biased region" description="Basic and acidic residues" evidence="1">
    <location>
        <begin position="46"/>
        <end position="66"/>
    </location>
</feature>
<proteinExistence type="predicted"/>
<sequence>MNGDYDLEEKENILELPEDAILVTERSSGTVLLARNLMEEPDEVTEPGHEYSDGKDHEDDDAKGSG</sequence>
<dbReference type="EMBL" id="NBNE01000572">
    <property type="protein sequence ID" value="OWZ18546.1"/>
    <property type="molecule type" value="Genomic_DNA"/>
</dbReference>
<protein>
    <submittedName>
        <fullName evidence="2">Uncharacterized protein</fullName>
    </submittedName>
</protein>
<evidence type="ECO:0000313" key="3">
    <source>
        <dbReference type="Proteomes" id="UP000198211"/>
    </source>
</evidence>
<feature type="region of interest" description="Disordered" evidence="1">
    <location>
        <begin position="37"/>
        <end position="66"/>
    </location>
</feature>
<accession>A0A225WLI8</accession>
<dbReference type="AlphaFoldDB" id="A0A225WLI8"/>
<dbReference type="OrthoDB" id="116196at2759"/>
<evidence type="ECO:0000313" key="2">
    <source>
        <dbReference type="EMBL" id="OWZ18546.1"/>
    </source>
</evidence>
<gene>
    <name evidence="2" type="ORF">PHMEG_0007340</name>
</gene>
<evidence type="ECO:0000256" key="1">
    <source>
        <dbReference type="SAM" id="MobiDB-lite"/>
    </source>
</evidence>
<reference evidence="3" key="1">
    <citation type="submission" date="2017-03" db="EMBL/GenBank/DDBJ databases">
        <title>Phytopthora megakarya and P. palmivora, two closely related causual agents of cacao black pod achieved similar genome size and gene model numbers by different mechanisms.</title>
        <authorList>
            <person name="Ali S."/>
            <person name="Shao J."/>
            <person name="Larry D.J."/>
            <person name="Kronmiller B."/>
            <person name="Shen D."/>
            <person name="Strem M.D."/>
            <person name="Melnick R.L."/>
            <person name="Guiltinan M.J."/>
            <person name="Tyler B.M."/>
            <person name="Meinhardt L.W."/>
            <person name="Bailey B.A."/>
        </authorList>
    </citation>
    <scope>NUCLEOTIDE SEQUENCE [LARGE SCALE GENOMIC DNA]</scope>
    <source>
        <strain evidence="3">zdho120</strain>
    </source>
</reference>